<evidence type="ECO:0008006" key="14">
    <source>
        <dbReference type="Google" id="ProtNLM"/>
    </source>
</evidence>
<evidence type="ECO:0000256" key="9">
    <source>
        <dbReference type="ARBA" id="ARBA00023136"/>
    </source>
</evidence>
<evidence type="ECO:0000256" key="4">
    <source>
        <dbReference type="ARBA" id="ARBA00022692"/>
    </source>
</evidence>
<dbReference type="InterPro" id="IPR036396">
    <property type="entry name" value="Cyt_P450_sf"/>
</dbReference>
<comment type="cofactor">
    <cofactor evidence="1 10">
        <name>heme</name>
        <dbReference type="ChEBI" id="CHEBI:30413"/>
    </cofactor>
</comment>
<dbReference type="Pfam" id="PF00067">
    <property type="entry name" value="p450"/>
    <property type="match status" value="1"/>
</dbReference>
<dbReference type="InterPro" id="IPR017972">
    <property type="entry name" value="Cyt_P450_CS"/>
</dbReference>
<dbReference type="GO" id="GO:0004497">
    <property type="term" value="F:monooxygenase activity"/>
    <property type="evidence" value="ECO:0007669"/>
    <property type="project" value="UniProtKB-KW"/>
</dbReference>
<sequence length="481" mass="54538">MARNRPPPSARGPDPFYRFLGAMSDKYGPAFSIRFGRSCMLVVSGWELAKECLTTNDRILASRPHAIGAKYMGYNYAVFSLTPYGPLWREIRKIATLELLSNRQLEKLKHVRTTEVDICIKDLYKLICKSNKGVEVRPVIVEMKKWFEDLTFNVVVMMMTGKRYVGSAGVGDKNEMQRFQKALSQCLYLFGWSAAMEAFPFLQWINYGGYKGAMKSTARDLDSVFRSWVQEHRQRKLSADVGDHEDFIDVMISSLEGMEFPGYDHDTIIKATCQAMVLGGTDTTMITLTWALSLLLNNRHVLRKAQDELDAHVGKERHVNESDIHNLFYLQAIVKETLRLYPPVPLSVPHESMEDCTIGGYRIPSGTTVIVNLWKLHRDPQVWSDPLEFQPERFIASHMDVDVRGQHFELIPFGSGRRSCPGILFALQVLHLTLARLLHAFDLATPLDTPVDMTETVGATISKASPLEVVLTPRLSSKLYD</sequence>
<accession>A0A835I2M2</accession>
<evidence type="ECO:0000256" key="6">
    <source>
        <dbReference type="ARBA" id="ARBA00022989"/>
    </source>
</evidence>
<comment type="similarity">
    <text evidence="11">Belongs to the cytochrome P450 family.</text>
</comment>
<reference evidence="12 13" key="1">
    <citation type="submission" date="2020-10" db="EMBL/GenBank/DDBJ databases">
        <title>The Coptis chinensis genome and diversification of protoberbering-type alkaloids.</title>
        <authorList>
            <person name="Wang B."/>
            <person name="Shu S."/>
            <person name="Song C."/>
            <person name="Liu Y."/>
        </authorList>
    </citation>
    <scope>NUCLEOTIDE SEQUENCE [LARGE SCALE GENOMIC DNA]</scope>
    <source>
        <strain evidence="12">HL-2020</strain>
        <tissue evidence="12">Leaf</tissue>
    </source>
</reference>
<dbReference type="GO" id="GO:0020037">
    <property type="term" value="F:heme binding"/>
    <property type="evidence" value="ECO:0007669"/>
    <property type="project" value="InterPro"/>
</dbReference>
<dbReference type="GO" id="GO:0016020">
    <property type="term" value="C:membrane"/>
    <property type="evidence" value="ECO:0007669"/>
    <property type="project" value="UniProtKB-SubCell"/>
</dbReference>
<evidence type="ECO:0000256" key="11">
    <source>
        <dbReference type="RuleBase" id="RU000461"/>
    </source>
</evidence>
<name>A0A835I2M2_9MAGN</name>
<evidence type="ECO:0000256" key="2">
    <source>
        <dbReference type="ARBA" id="ARBA00004370"/>
    </source>
</evidence>
<dbReference type="PRINTS" id="PR00463">
    <property type="entry name" value="EP450I"/>
</dbReference>
<dbReference type="SUPFAM" id="SSF48264">
    <property type="entry name" value="Cytochrome P450"/>
    <property type="match status" value="1"/>
</dbReference>
<evidence type="ECO:0000256" key="10">
    <source>
        <dbReference type="PIRSR" id="PIRSR602401-1"/>
    </source>
</evidence>
<keyword evidence="13" id="KW-1185">Reference proteome</keyword>
<keyword evidence="6" id="KW-1133">Transmembrane helix</keyword>
<dbReference type="EMBL" id="JADFTS010000004">
    <property type="protein sequence ID" value="KAF9608868.1"/>
    <property type="molecule type" value="Genomic_DNA"/>
</dbReference>
<dbReference type="InterPro" id="IPR002401">
    <property type="entry name" value="Cyt_P450_E_grp-I"/>
</dbReference>
<dbReference type="PRINTS" id="PR00385">
    <property type="entry name" value="P450"/>
</dbReference>
<proteinExistence type="inferred from homology"/>
<dbReference type="Proteomes" id="UP000631114">
    <property type="component" value="Unassembled WGS sequence"/>
</dbReference>
<dbReference type="Gene3D" id="1.10.630.10">
    <property type="entry name" value="Cytochrome P450"/>
    <property type="match status" value="1"/>
</dbReference>
<dbReference type="GO" id="GO:0016705">
    <property type="term" value="F:oxidoreductase activity, acting on paired donors, with incorporation or reduction of molecular oxygen"/>
    <property type="evidence" value="ECO:0007669"/>
    <property type="project" value="InterPro"/>
</dbReference>
<dbReference type="GO" id="GO:0005506">
    <property type="term" value="F:iron ion binding"/>
    <property type="evidence" value="ECO:0007669"/>
    <property type="project" value="InterPro"/>
</dbReference>
<gene>
    <name evidence="12" type="ORF">IFM89_011906</name>
</gene>
<comment type="subcellular location">
    <subcellularLocation>
        <location evidence="2">Membrane</location>
    </subcellularLocation>
</comment>
<dbReference type="InterPro" id="IPR050651">
    <property type="entry name" value="Plant_Cytochrome_P450_Monoox"/>
</dbReference>
<keyword evidence="3 10" id="KW-0349">Heme</keyword>
<dbReference type="GO" id="GO:0044550">
    <property type="term" value="P:secondary metabolite biosynthetic process"/>
    <property type="evidence" value="ECO:0007669"/>
    <property type="project" value="UniProtKB-ARBA"/>
</dbReference>
<dbReference type="InterPro" id="IPR001128">
    <property type="entry name" value="Cyt_P450"/>
</dbReference>
<keyword evidence="4" id="KW-0812">Transmembrane</keyword>
<evidence type="ECO:0000256" key="3">
    <source>
        <dbReference type="ARBA" id="ARBA00022617"/>
    </source>
</evidence>
<dbReference type="CDD" id="cd20654">
    <property type="entry name" value="CYP82"/>
    <property type="match status" value="1"/>
</dbReference>
<evidence type="ECO:0000256" key="1">
    <source>
        <dbReference type="ARBA" id="ARBA00001971"/>
    </source>
</evidence>
<keyword evidence="7 11" id="KW-0560">Oxidoreductase</keyword>
<dbReference type="AlphaFoldDB" id="A0A835I2M2"/>
<evidence type="ECO:0000313" key="13">
    <source>
        <dbReference type="Proteomes" id="UP000631114"/>
    </source>
</evidence>
<dbReference type="PANTHER" id="PTHR47947:SF26">
    <property type="entry name" value="CYTOCHROME P450"/>
    <property type="match status" value="1"/>
</dbReference>
<evidence type="ECO:0000256" key="7">
    <source>
        <dbReference type="ARBA" id="ARBA00023002"/>
    </source>
</evidence>
<dbReference type="PROSITE" id="PS00086">
    <property type="entry name" value="CYTOCHROME_P450"/>
    <property type="match status" value="1"/>
</dbReference>
<dbReference type="FunFam" id="1.10.630.10:FF:000026">
    <property type="entry name" value="Cytochrome P450 82C4"/>
    <property type="match status" value="1"/>
</dbReference>
<keyword evidence="9" id="KW-0472">Membrane</keyword>
<keyword evidence="5 10" id="KW-0479">Metal-binding</keyword>
<keyword evidence="11" id="KW-0503">Monooxygenase</keyword>
<dbReference type="PANTHER" id="PTHR47947">
    <property type="entry name" value="CYTOCHROME P450 82C3-RELATED"/>
    <property type="match status" value="1"/>
</dbReference>
<evidence type="ECO:0000256" key="8">
    <source>
        <dbReference type="ARBA" id="ARBA00023004"/>
    </source>
</evidence>
<dbReference type="OrthoDB" id="507451at2759"/>
<keyword evidence="8 10" id="KW-0408">Iron</keyword>
<protein>
    <recommendedName>
        <fullName evidence="14">Cytochrome P450</fullName>
    </recommendedName>
</protein>
<organism evidence="12 13">
    <name type="scientific">Coptis chinensis</name>
    <dbReference type="NCBI Taxonomy" id="261450"/>
    <lineage>
        <taxon>Eukaryota</taxon>
        <taxon>Viridiplantae</taxon>
        <taxon>Streptophyta</taxon>
        <taxon>Embryophyta</taxon>
        <taxon>Tracheophyta</taxon>
        <taxon>Spermatophyta</taxon>
        <taxon>Magnoliopsida</taxon>
        <taxon>Ranunculales</taxon>
        <taxon>Ranunculaceae</taxon>
        <taxon>Coptidoideae</taxon>
        <taxon>Coptis</taxon>
    </lineage>
</organism>
<comment type="caution">
    <text evidence="12">The sequence shown here is derived from an EMBL/GenBank/DDBJ whole genome shotgun (WGS) entry which is preliminary data.</text>
</comment>
<evidence type="ECO:0000256" key="5">
    <source>
        <dbReference type="ARBA" id="ARBA00022723"/>
    </source>
</evidence>
<evidence type="ECO:0000313" key="12">
    <source>
        <dbReference type="EMBL" id="KAF9608868.1"/>
    </source>
</evidence>
<feature type="binding site" description="axial binding residue" evidence="10">
    <location>
        <position position="420"/>
    </location>
    <ligand>
        <name>heme</name>
        <dbReference type="ChEBI" id="CHEBI:30413"/>
    </ligand>
    <ligandPart>
        <name>Fe</name>
        <dbReference type="ChEBI" id="CHEBI:18248"/>
    </ligandPart>
</feature>